<dbReference type="NCBIfam" id="TIGR02937">
    <property type="entry name" value="sigma70-ECF"/>
    <property type="match status" value="1"/>
</dbReference>
<dbReference type="Pfam" id="PF04542">
    <property type="entry name" value="Sigma70_r2"/>
    <property type="match status" value="1"/>
</dbReference>
<dbReference type="Gene3D" id="1.10.10.10">
    <property type="entry name" value="Winged helix-like DNA-binding domain superfamily/Winged helix DNA-binding domain"/>
    <property type="match status" value="1"/>
</dbReference>
<dbReference type="InterPro" id="IPR039425">
    <property type="entry name" value="RNA_pol_sigma-70-like"/>
</dbReference>
<dbReference type="InterPro" id="IPR036388">
    <property type="entry name" value="WH-like_DNA-bd_sf"/>
</dbReference>
<dbReference type="InterPro" id="IPR013325">
    <property type="entry name" value="RNA_pol_sigma_r2"/>
</dbReference>
<dbReference type="RefSeq" id="WP_073401614.1">
    <property type="nucleotide sequence ID" value="NZ_FQTV01000009.1"/>
</dbReference>
<evidence type="ECO:0000313" key="7">
    <source>
        <dbReference type="EMBL" id="SHF47254.1"/>
    </source>
</evidence>
<feature type="domain" description="RNA polymerase sigma factor 70 region 4 type 2" evidence="6">
    <location>
        <begin position="109"/>
        <end position="159"/>
    </location>
</feature>
<dbReference type="InterPro" id="IPR013249">
    <property type="entry name" value="RNA_pol_sigma70_r4_t2"/>
</dbReference>
<comment type="similarity">
    <text evidence="1">Belongs to the sigma-70 factor family. ECF subfamily.</text>
</comment>
<dbReference type="OrthoDB" id="9780326at2"/>
<dbReference type="InterPro" id="IPR013324">
    <property type="entry name" value="RNA_pol_sigma_r3/r4-like"/>
</dbReference>
<keyword evidence="2" id="KW-0805">Transcription regulation</keyword>
<keyword evidence="8" id="KW-1185">Reference proteome</keyword>
<proteinExistence type="inferred from homology"/>
<evidence type="ECO:0000256" key="1">
    <source>
        <dbReference type="ARBA" id="ARBA00010641"/>
    </source>
</evidence>
<dbReference type="GO" id="GO:0016987">
    <property type="term" value="F:sigma factor activity"/>
    <property type="evidence" value="ECO:0007669"/>
    <property type="project" value="UniProtKB-KW"/>
</dbReference>
<protein>
    <submittedName>
        <fullName evidence="7">RNA polymerase sigma-70 factor, ECF subfamily</fullName>
    </submittedName>
</protein>
<dbReference type="SUPFAM" id="SSF88659">
    <property type="entry name" value="Sigma3 and sigma4 domains of RNA polymerase sigma factors"/>
    <property type="match status" value="1"/>
</dbReference>
<evidence type="ECO:0000313" key="8">
    <source>
        <dbReference type="Proteomes" id="UP000184509"/>
    </source>
</evidence>
<dbReference type="PANTHER" id="PTHR43133:SF45">
    <property type="entry name" value="RNA POLYMERASE ECF-TYPE SIGMA FACTOR"/>
    <property type="match status" value="1"/>
</dbReference>
<dbReference type="Gene3D" id="1.10.1740.10">
    <property type="match status" value="1"/>
</dbReference>
<keyword evidence="4" id="KW-0804">Transcription</keyword>
<dbReference type="InterPro" id="IPR007627">
    <property type="entry name" value="RNA_pol_sigma70_r2"/>
</dbReference>
<dbReference type="AlphaFoldDB" id="A0A1M5BXI5"/>
<dbReference type="InterPro" id="IPR014284">
    <property type="entry name" value="RNA_pol_sigma-70_dom"/>
</dbReference>
<evidence type="ECO:0000256" key="4">
    <source>
        <dbReference type="ARBA" id="ARBA00023163"/>
    </source>
</evidence>
<name>A0A1M5BXI5_9BACE</name>
<sequence length="168" mass="19486">MTKDKLSEQFLGVLEENTGIIIKVSRAYTNTSQDREDLINDIVLELWKSFDKFKGDSKISTWIYRVALNTSMNYKRKRKNDSLFIFLNDFKKEEILPWLVEPESSSESEVLYDCIDELNEINKAIILLYLDGNSHDEISTIMGISKTNVGTRISRIKEQIKQLAITKI</sequence>
<keyword evidence="3" id="KW-0731">Sigma factor</keyword>
<dbReference type="STRING" id="1297750.SAMN05444405_10930"/>
<dbReference type="SUPFAM" id="SSF88946">
    <property type="entry name" value="Sigma2 domain of RNA polymerase sigma factors"/>
    <property type="match status" value="1"/>
</dbReference>
<evidence type="ECO:0000256" key="2">
    <source>
        <dbReference type="ARBA" id="ARBA00023015"/>
    </source>
</evidence>
<organism evidence="7 8">
    <name type="scientific">Bacteroides luti</name>
    <dbReference type="NCBI Taxonomy" id="1297750"/>
    <lineage>
        <taxon>Bacteria</taxon>
        <taxon>Pseudomonadati</taxon>
        <taxon>Bacteroidota</taxon>
        <taxon>Bacteroidia</taxon>
        <taxon>Bacteroidales</taxon>
        <taxon>Bacteroidaceae</taxon>
        <taxon>Bacteroides</taxon>
    </lineage>
</organism>
<dbReference type="Proteomes" id="UP000184509">
    <property type="component" value="Unassembled WGS sequence"/>
</dbReference>
<dbReference type="GO" id="GO:0006352">
    <property type="term" value="P:DNA-templated transcription initiation"/>
    <property type="evidence" value="ECO:0007669"/>
    <property type="project" value="InterPro"/>
</dbReference>
<accession>A0A1M5BXI5</accession>
<feature type="domain" description="RNA polymerase sigma-70 region 2" evidence="5">
    <location>
        <begin position="17"/>
        <end position="79"/>
    </location>
</feature>
<dbReference type="EMBL" id="FQTV01000009">
    <property type="protein sequence ID" value="SHF47254.1"/>
    <property type="molecule type" value="Genomic_DNA"/>
</dbReference>
<evidence type="ECO:0000256" key="3">
    <source>
        <dbReference type="ARBA" id="ARBA00023082"/>
    </source>
</evidence>
<gene>
    <name evidence="7" type="ORF">SAMN05444405_10930</name>
</gene>
<dbReference type="PANTHER" id="PTHR43133">
    <property type="entry name" value="RNA POLYMERASE ECF-TYPE SIGMA FACTO"/>
    <property type="match status" value="1"/>
</dbReference>
<evidence type="ECO:0000259" key="6">
    <source>
        <dbReference type="Pfam" id="PF08281"/>
    </source>
</evidence>
<dbReference type="GO" id="GO:0003677">
    <property type="term" value="F:DNA binding"/>
    <property type="evidence" value="ECO:0007669"/>
    <property type="project" value="InterPro"/>
</dbReference>
<evidence type="ECO:0000259" key="5">
    <source>
        <dbReference type="Pfam" id="PF04542"/>
    </source>
</evidence>
<dbReference type="Pfam" id="PF08281">
    <property type="entry name" value="Sigma70_r4_2"/>
    <property type="match status" value="1"/>
</dbReference>
<reference evidence="7 8" key="1">
    <citation type="submission" date="2016-11" db="EMBL/GenBank/DDBJ databases">
        <authorList>
            <person name="Jaros S."/>
            <person name="Januszkiewicz K."/>
            <person name="Wedrychowicz H."/>
        </authorList>
    </citation>
    <scope>NUCLEOTIDE SEQUENCE [LARGE SCALE GENOMIC DNA]</scope>
    <source>
        <strain evidence="7 8">DSM 26991</strain>
    </source>
</reference>